<evidence type="ECO:0000259" key="10">
    <source>
        <dbReference type="PROSITE" id="PS50110"/>
    </source>
</evidence>
<organism evidence="11 12">
    <name type="scientific">Paenibacillus yanchengensis</name>
    <dbReference type="NCBI Taxonomy" id="2035833"/>
    <lineage>
        <taxon>Bacteria</taxon>
        <taxon>Bacillati</taxon>
        <taxon>Bacillota</taxon>
        <taxon>Bacilli</taxon>
        <taxon>Bacillales</taxon>
        <taxon>Paenibacillaceae</taxon>
        <taxon>Paenibacillus</taxon>
    </lineage>
</organism>
<dbReference type="RefSeq" id="WP_377775458.1">
    <property type="nucleotide sequence ID" value="NZ_JBHUHO010000049.1"/>
</dbReference>
<evidence type="ECO:0000259" key="9">
    <source>
        <dbReference type="PROSITE" id="PS01124"/>
    </source>
</evidence>
<dbReference type="PANTHER" id="PTHR42713:SF3">
    <property type="entry name" value="TRANSCRIPTIONAL REGULATORY PROTEIN HPTR"/>
    <property type="match status" value="1"/>
</dbReference>
<evidence type="ECO:0000313" key="12">
    <source>
        <dbReference type="Proteomes" id="UP001597362"/>
    </source>
</evidence>
<evidence type="ECO:0000256" key="3">
    <source>
        <dbReference type="ARBA" id="ARBA00022553"/>
    </source>
</evidence>
<dbReference type="SUPFAM" id="SSF46689">
    <property type="entry name" value="Homeodomain-like"/>
    <property type="match status" value="2"/>
</dbReference>
<dbReference type="SMART" id="SM00448">
    <property type="entry name" value="REC"/>
    <property type="match status" value="1"/>
</dbReference>
<dbReference type="InterPro" id="IPR011006">
    <property type="entry name" value="CheY-like_superfamily"/>
</dbReference>
<accession>A0ABW4YQL6</accession>
<dbReference type="Gene3D" id="3.40.50.2300">
    <property type="match status" value="1"/>
</dbReference>
<evidence type="ECO:0000256" key="4">
    <source>
        <dbReference type="ARBA" id="ARBA00023012"/>
    </source>
</evidence>
<dbReference type="PROSITE" id="PS50110">
    <property type="entry name" value="RESPONSE_REGULATORY"/>
    <property type="match status" value="1"/>
</dbReference>
<dbReference type="Pfam" id="PF12833">
    <property type="entry name" value="HTH_18"/>
    <property type="match status" value="1"/>
</dbReference>
<sequence length="540" mass="63508">MLNVMIVDDEEMIRRGLRYLIDWESFGCIIVAEAENGVEALEMANGLKPHIMIVDVRMPLLNGLELIDRLRIDLPETKFVILSGYDEFEYAKEAIDKGVYAYLLKPVNQSMLEEMLSKVSQELKAAQQRDKEQNEWRTQFEMSIHVVKEKLVTFFMYGLSETVLVENYCNMLGLHFKHTCFMVAVGIIESESAAEQAMLQAEAYVHHNFTELQAFHYEHRRLIVIWNTSKENNSLEEKENVFISSLNKLEQALYRSTGLSFRFGMGSPHDGLANINLSYREAVQALHSLTAEQRQHTKIAVFSHLIQEGINDLMYFLEYEKKMMHYLEQCDMTSLFAQIDSLFEWRANLIKADSEERLEIEKHFCMKLLMNANQWMIDLGADVKQLWKDEINYRLEMIRTTNLSELSMKMKEVFAHTVRNVQSLQQHNTSNIVEVKAYIRDNYMNDIRLTTVAEQFYMNPTYFSEFFKKETGRNYLEFLTHTRIEAAKKILIKHIELKTYLVAERVGYQDSRYFSQVFRKYTGLTPTDFRKIYSREQSIE</sequence>
<gene>
    <name evidence="11" type="ORF">ACFSJH_19900</name>
</gene>
<keyword evidence="12" id="KW-1185">Reference proteome</keyword>
<comment type="caution">
    <text evidence="11">The sequence shown here is derived from an EMBL/GenBank/DDBJ whole genome shotgun (WGS) entry which is preliminary data.</text>
</comment>
<dbReference type="EMBL" id="JBHUHO010000049">
    <property type="protein sequence ID" value="MFD2117983.1"/>
    <property type="molecule type" value="Genomic_DNA"/>
</dbReference>
<dbReference type="CDD" id="cd17536">
    <property type="entry name" value="REC_YesN-like"/>
    <property type="match status" value="1"/>
</dbReference>
<keyword evidence="7" id="KW-0804">Transcription</keyword>
<dbReference type="PANTHER" id="PTHR42713">
    <property type="entry name" value="HISTIDINE KINASE-RELATED"/>
    <property type="match status" value="1"/>
</dbReference>
<dbReference type="Gene3D" id="1.10.10.60">
    <property type="entry name" value="Homeodomain-like"/>
    <property type="match status" value="2"/>
</dbReference>
<evidence type="ECO:0000313" key="11">
    <source>
        <dbReference type="EMBL" id="MFD2117983.1"/>
    </source>
</evidence>
<name>A0ABW4YQL6_9BACL</name>
<keyword evidence="4" id="KW-0902">Two-component regulatory system</keyword>
<dbReference type="Pfam" id="PF00072">
    <property type="entry name" value="Response_reg"/>
    <property type="match status" value="1"/>
</dbReference>
<dbReference type="InterPro" id="IPR018060">
    <property type="entry name" value="HTH_AraC"/>
</dbReference>
<evidence type="ECO:0000256" key="7">
    <source>
        <dbReference type="ARBA" id="ARBA00023163"/>
    </source>
</evidence>
<evidence type="ECO:0000256" key="6">
    <source>
        <dbReference type="ARBA" id="ARBA00023125"/>
    </source>
</evidence>
<feature type="domain" description="HTH araC/xylS-type" evidence="9">
    <location>
        <begin position="433"/>
        <end position="532"/>
    </location>
</feature>
<dbReference type="Proteomes" id="UP001597362">
    <property type="component" value="Unassembled WGS sequence"/>
</dbReference>
<evidence type="ECO:0000256" key="1">
    <source>
        <dbReference type="ARBA" id="ARBA00004496"/>
    </source>
</evidence>
<protein>
    <submittedName>
        <fullName evidence="11">Response regulator</fullName>
    </submittedName>
</protein>
<dbReference type="InterPro" id="IPR001789">
    <property type="entry name" value="Sig_transdc_resp-reg_receiver"/>
</dbReference>
<dbReference type="PROSITE" id="PS01124">
    <property type="entry name" value="HTH_ARAC_FAMILY_2"/>
    <property type="match status" value="1"/>
</dbReference>
<dbReference type="SMART" id="SM00342">
    <property type="entry name" value="HTH_ARAC"/>
    <property type="match status" value="1"/>
</dbReference>
<keyword evidence="5" id="KW-0805">Transcription regulation</keyword>
<proteinExistence type="predicted"/>
<evidence type="ECO:0000256" key="8">
    <source>
        <dbReference type="PROSITE-ProRule" id="PRU00169"/>
    </source>
</evidence>
<feature type="domain" description="Response regulatory" evidence="10">
    <location>
        <begin position="3"/>
        <end position="120"/>
    </location>
</feature>
<keyword evidence="3 8" id="KW-0597">Phosphoprotein</keyword>
<reference evidence="12" key="1">
    <citation type="journal article" date="2019" name="Int. J. Syst. Evol. Microbiol.">
        <title>The Global Catalogue of Microorganisms (GCM) 10K type strain sequencing project: providing services to taxonomists for standard genome sequencing and annotation.</title>
        <authorList>
            <consortium name="The Broad Institute Genomics Platform"/>
            <consortium name="The Broad Institute Genome Sequencing Center for Infectious Disease"/>
            <person name="Wu L."/>
            <person name="Ma J."/>
        </authorList>
    </citation>
    <scope>NUCLEOTIDE SEQUENCE [LARGE SCALE GENOMIC DNA]</scope>
    <source>
        <strain evidence="12">GH52</strain>
    </source>
</reference>
<dbReference type="SUPFAM" id="SSF52172">
    <property type="entry name" value="CheY-like"/>
    <property type="match status" value="1"/>
</dbReference>
<dbReference type="Pfam" id="PF17853">
    <property type="entry name" value="GGDEF_2"/>
    <property type="match status" value="1"/>
</dbReference>
<evidence type="ECO:0000256" key="5">
    <source>
        <dbReference type="ARBA" id="ARBA00023015"/>
    </source>
</evidence>
<comment type="subcellular location">
    <subcellularLocation>
        <location evidence="1">Cytoplasm</location>
    </subcellularLocation>
</comment>
<dbReference type="InterPro" id="IPR041522">
    <property type="entry name" value="CdaR_GGDEF"/>
</dbReference>
<dbReference type="InterPro" id="IPR009057">
    <property type="entry name" value="Homeodomain-like_sf"/>
</dbReference>
<keyword evidence="2" id="KW-0963">Cytoplasm</keyword>
<evidence type="ECO:0000256" key="2">
    <source>
        <dbReference type="ARBA" id="ARBA00022490"/>
    </source>
</evidence>
<feature type="modified residue" description="4-aspartylphosphate" evidence="8">
    <location>
        <position position="55"/>
    </location>
</feature>
<dbReference type="InterPro" id="IPR051552">
    <property type="entry name" value="HptR"/>
</dbReference>
<keyword evidence="6" id="KW-0238">DNA-binding</keyword>